<dbReference type="InterPro" id="IPR016024">
    <property type="entry name" value="ARM-type_fold"/>
</dbReference>
<reference evidence="2" key="1">
    <citation type="submission" date="2014-09" db="EMBL/GenBank/DDBJ databases">
        <authorList>
            <person name="Sharma Rahul"/>
            <person name="Thines Marco"/>
        </authorList>
    </citation>
    <scope>NUCLEOTIDE SEQUENCE [LARGE SCALE GENOMIC DNA]</scope>
</reference>
<dbReference type="OrthoDB" id="10250600at2759"/>
<dbReference type="OMA" id="WGQEYIS"/>
<dbReference type="Gene3D" id="1.25.10.10">
    <property type="entry name" value="Leucine-rich Repeat Variant"/>
    <property type="match status" value="2"/>
</dbReference>
<dbReference type="PANTHER" id="PTHR13554">
    <property type="entry name" value="26S PROTEASOME NON-ATPASE REGULATORY SUBUNIT 5-RELATED"/>
    <property type="match status" value="1"/>
</dbReference>
<dbReference type="SUPFAM" id="SSF48371">
    <property type="entry name" value="ARM repeat"/>
    <property type="match status" value="1"/>
</dbReference>
<dbReference type="InterPro" id="IPR019538">
    <property type="entry name" value="PSMD5"/>
</dbReference>
<dbReference type="RefSeq" id="XP_024584612.1">
    <property type="nucleotide sequence ID" value="XM_024719299.1"/>
</dbReference>
<evidence type="ECO:0000313" key="2">
    <source>
        <dbReference type="Proteomes" id="UP000054928"/>
    </source>
</evidence>
<dbReference type="EMBL" id="CCYD01002887">
    <property type="protein sequence ID" value="CEG48243.1"/>
    <property type="molecule type" value="Genomic_DNA"/>
</dbReference>
<organism evidence="1 2">
    <name type="scientific">Plasmopara halstedii</name>
    <name type="common">Downy mildew of sunflower</name>
    <dbReference type="NCBI Taxonomy" id="4781"/>
    <lineage>
        <taxon>Eukaryota</taxon>
        <taxon>Sar</taxon>
        <taxon>Stramenopiles</taxon>
        <taxon>Oomycota</taxon>
        <taxon>Peronosporomycetes</taxon>
        <taxon>Peronosporales</taxon>
        <taxon>Peronosporaceae</taxon>
        <taxon>Plasmopara</taxon>
    </lineage>
</organism>
<dbReference type="GO" id="GO:0043248">
    <property type="term" value="P:proteasome assembly"/>
    <property type="evidence" value="ECO:0007669"/>
    <property type="project" value="InterPro"/>
</dbReference>
<evidence type="ECO:0000313" key="1">
    <source>
        <dbReference type="EMBL" id="CEG48243.1"/>
    </source>
</evidence>
<accession>A0A0N7L7W9</accession>
<dbReference type="GO" id="GO:0005829">
    <property type="term" value="C:cytosol"/>
    <property type="evidence" value="ECO:0007669"/>
    <property type="project" value="TreeGrafter"/>
</dbReference>
<proteinExistence type="predicted"/>
<name>A0A0N7L7W9_PLAHL</name>
<dbReference type="InterPro" id="IPR011989">
    <property type="entry name" value="ARM-like"/>
</dbReference>
<dbReference type="Proteomes" id="UP000054928">
    <property type="component" value="Unassembled WGS sequence"/>
</dbReference>
<protein>
    <submittedName>
        <fullName evidence="1">Heat repeat domain containing protein</fullName>
    </submittedName>
</protein>
<dbReference type="STRING" id="4781.A0A0N7L7W9"/>
<dbReference type="Pfam" id="PF10508">
    <property type="entry name" value="Proteasom_PSMB"/>
    <property type="match status" value="1"/>
</dbReference>
<dbReference type="AlphaFoldDB" id="A0A0N7L7W9"/>
<dbReference type="GeneID" id="36400767"/>
<sequence length="605" mass="67303">MSSSNKPLSSLRSFSYQNFVILPLSADLFGNRRIPLSLTARAFLKNEIMTRICDKSRVFAISHSTTLKDSIHRIQNLTLLTMDLSPAWQEITQFQNAGIVTSGHLYAGDQDNASIHKFLEKIPVALLFACLQDASDRGSTEQVKQACNCINRVLGTKSNDTDLFFQPDIMPFILAGLTHVETEARALVLSQFIAHLGRNPSLDQIGVVTHSQVLTQICDMLADEDIEMASKASTVLKMFSRFTGSKLYQAVLDLLKAKVQSREVVENSIEFMRYLETIAMICAQDDEHMEYGISAGSIDLILSCLKSNDPLFLMNVVDLVPAVCQTKVGVEYIFKSGTLKTLLAMKEDSFVGGNAVRLVGEVTATAANLNIDSRYWGDVALSKALLEAVESKIQSADSLQQVAAMDALAAFASSSEKELEFLLQHRSICHLWLRLGNSATMPVKASCYHSLAHVLEKFTRLFKEPDQVPEENAYVWTMCEQLYNSLGVECGQQNTMILLMKSLKQPFEELRTSVFRVLRSVVAQNNPWGIHALHSYGGFFEFLMDRTTEPTKETREWKFSVLDAVLASPYKSLLDPSLLEKLQMSFCHGPYVGTAALAELNLESA</sequence>
<dbReference type="PANTHER" id="PTHR13554:SF10">
    <property type="entry name" value="26S PROTEASOME NON-ATPASE REGULATORY SUBUNIT 5"/>
    <property type="match status" value="1"/>
</dbReference>
<keyword evidence="2" id="KW-1185">Reference proteome</keyword>